<feature type="transmembrane region" description="Helical" evidence="2">
    <location>
        <begin position="330"/>
        <end position="353"/>
    </location>
</feature>
<reference evidence="3 4" key="1">
    <citation type="submission" date="2022-12" db="EMBL/GenBank/DDBJ databases">
        <title>Chromosome-level genome of Tegillarca granosa.</title>
        <authorList>
            <person name="Kim J."/>
        </authorList>
    </citation>
    <scope>NUCLEOTIDE SEQUENCE [LARGE SCALE GENOMIC DNA]</scope>
    <source>
        <strain evidence="3">Teg-2019</strain>
        <tissue evidence="3">Adductor muscle</tissue>
    </source>
</reference>
<accession>A0ABQ9FUN8</accession>
<sequence length="375" mass="42711">MDETDLAAAAVSSGTMANKGQGKDYNSRRSNGSDGNGGSDRNFLSPSAGGLEKSNSYHRIHPQSSTETSGLGETITSGFSSQESLRSTQSANEKYGNSNPTQYSRTSQGNDLDVKQMREKNQTPSIRYDNNISLYSDQNVKVAYQDDTNFDELFSQANAQRNTTNKDVYPAGLKVGDLKWERRDSTKSHSSIGSFRSRSGSKKFLGISTSSAWTKWSQARRASYRRRLQLPENTNPEPTERASTPIKKARKELIDSNFVHPDLEKHYISEDDINYIRRHRQQRYQTFNVIEKSRKKLRNQSHTEDLHLSPRDWRVLAMFWEHKVFGRARYIALFFGILSTLFVLVSVADVPWITYSTVKQTFCLNGFQHEKFPEV</sequence>
<evidence type="ECO:0000313" key="4">
    <source>
        <dbReference type="Proteomes" id="UP001217089"/>
    </source>
</evidence>
<proteinExistence type="predicted"/>
<keyword evidence="2" id="KW-1133">Transmembrane helix</keyword>
<keyword evidence="4" id="KW-1185">Reference proteome</keyword>
<keyword evidence="2" id="KW-0472">Membrane</keyword>
<name>A0ABQ9FUN8_TEGGR</name>
<comment type="caution">
    <text evidence="3">The sequence shown here is derived from an EMBL/GenBank/DDBJ whole genome shotgun (WGS) entry which is preliminary data.</text>
</comment>
<evidence type="ECO:0000313" key="3">
    <source>
        <dbReference type="EMBL" id="KAJ8320939.1"/>
    </source>
</evidence>
<evidence type="ECO:0000256" key="2">
    <source>
        <dbReference type="SAM" id="Phobius"/>
    </source>
</evidence>
<feature type="compositionally biased region" description="Polar residues" evidence="1">
    <location>
        <begin position="62"/>
        <end position="110"/>
    </location>
</feature>
<dbReference type="Proteomes" id="UP001217089">
    <property type="component" value="Unassembled WGS sequence"/>
</dbReference>
<feature type="region of interest" description="Disordered" evidence="1">
    <location>
        <begin position="1"/>
        <end position="114"/>
    </location>
</feature>
<evidence type="ECO:0000256" key="1">
    <source>
        <dbReference type="SAM" id="MobiDB-lite"/>
    </source>
</evidence>
<protein>
    <submittedName>
        <fullName evidence="3">Uncharacterized protein</fullName>
    </submittedName>
</protein>
<dbReference type="EMBL" id="JARBDR010000141">
    <property type="protein sequence ID" value="KAJ8320939.1"/>
    <property type="molecule type" value="Genomic_DNA"/>
</dbReference>
<gene>
    <name evidence="3" type="ORF">KUTeg_002526</name>
</gene>
<keyword evidence="2" id="KW-0812">Transmembrane</keyword>
<organism evidence="3 4">
    <name type="scientific">Tegillarca granosa</name>
    <name type="common">Malaysian cockle</name>
    <name type="synonym">Anadara granosa</name>
    <dbReference type="NCBI Taxonomy" id="220873"/>
    <lineage>
        <taxon>Eukaryota</taxon>
        <taxon>Metazoa</taxon>
        <taxon>Spiralia</taxon>
        <taxon>Lophotrochozoa</taxon>
        <taxon>Mollusca</taxon>
        <taxon>Bivalvia</taxon>
        <taxon>Autobranchia</taxon>
        <taxon>Pteriomorphia</taxon>
        <taxon>Arcoida</taxon>
        <taxon>Arcoidea</taxon>
        <taxon>Arcidae</taxon>
        <taxon>Tegillarca</taxon>
    </lineage>
</organism>